<dbReference type="Proteomes" id="UP001568698">
    <property type="component" value="Unassembled WGS sequence"/>
</dbReference>
<comment type="caution">
    <text evidence="7">The sequence shown here is derived from an EMBL/GenBank/DDBJ whole genome shotgun (WGS) entry which is preliminary data.</text>
</comment>
<evidence type="ECO:0000313" key="8">
    <source>
        <dbReference type="Proteomes" id="UP001568698"/>
    </source>
</evidence>
<dbReference type="EMBL" id="JBGLYH010000019">
    <property type="protein sequence ID" value="MEZ7196785.1"/>
    <property type="molecule type" value="Genomic_DNA"/>
</dbReference>
<comment type="subcellular location">
    <subcellularLocation>
        <location evidence="1">Cell membrane</location>
        <topology evidence="1">Multi-pass membrane protein</topology>
    </subcellularLocation>
</comment>
<gene>
    <name evidence="7" type="ORF">AB6M95_08510</name>
</gene>
<keyword evidence="3 6" id="KW-0812">Transmembrane</keyword>
<dbReference type="NCBIfam" id="TIGR02229">
    <property type="entry name" value="caa3_sub_IV"/>
    <property type="match status" value="1"/>
</dbReference>
<evidence type="ECO:0000256" key="2">
    <source>
        <dbReference type="ARBA" id="ARBA00022475"/>
    </source>
</evidence>
<dbReference type="RefSeq" id="WP_371386309.1">
    <property type="nucleotide sequence ID" value="NZ_JBGLYH010000019.1"/>
</dbReference>
<keyword evidence="2" id="KW-1003">Cell membrane</keyword>
<dbReference type="Pfam" id="PF03626">
    <property type="entry name" value="COX4_pro"/>
    <property type="match status" value="1"/>
</dbReference>
<feature type="transmembrane region" description="Helical" evidence="6">
    <location>
        <begin position="38"/>
        <end position="62"/>
    </location>
</feature>
<feature type="transmembrane region" description="Helical" evidence="6">
    <location>
        <begin position="12"/>
        <end position="32"/>
    </location>
</feature>
<evidence type="ECO:0000256" key="5">
    <source>
        <dbReference type="ARBA" id="ARBA00023136"/>
    </source>
</evidence>
<accession>A0ABV4K281</accession>
<evidence type="ECO:0000256" key="6">
    <source>
        <dbReference type="SAM" id="Phobius"/>
    </source>
</evidence>
<keyword evidence="8" id="KW-1185">Reference proteome</keyword>
<sequence length="97" mass="10891">MNENEQTKHHGPGYGLFVAVWAGLMVLTAITVEVSTIHLGFFNVISAMTIASIKASLVVFFFMHLKYENWTLKTMVLVAFVILAIFIGFTFFDTANR</sequence>
<evidence type="ECO:0000256" key="3">
    <source>
        <dbReference type="ARBA" id="ARBA00022692"/>
    </source>
</evidence>
<dbReference type="InterPro" id="IPR005171">
    <property type="entry name" value="Cyt_c_oxidase_su4_prok"/>
</dbReference>
<evidence type="ECO:0000256" key="1">
    <source>
        <dbReference type="ARBA" id="ARBA00004651"/>
    </source>
</evidence>
<reference evidence="7 8" key="1">
    <citation type="submission" date="2024-08" db="EMBL/GenBank/DDBJ databases">
        <title>Sulfate-reducing bacteria isolated from formation water of the oil field in Kazakhstan and description of Pseudodesulfovibrio sp.</title>
        <authorList>
            <person name="Bidzhieva S.K."/>
            <person name="Tourova T.P."/>
            <person name="Grouzdev D.S."/>
            <person name="Beletsky A.V."/>
            <person name="Sokolova D.S."/>
            <person name="Samigullina S.R."/>
            <person name="Poltaraus A.B."/>
            <person name="Avtukh A.N."/>
            <person name="Tereshina V.M."/>
            <person name="Zhaparov N.S."/>
            <person name="Mardanov A.V."/>
            <person name="Nazina T.N."/>
        </authorList>
    </citation>
    <scope>NUCLEOTIDE SEQUENCE [LARGE SCALE GENOMIC DNA]</scope>
    <source>
        <strain evidence="7 8">9FUS</strain>
    </source>
</reference>
<organism evidence="7 8">
    <name type="scientific">Pseudodesulfovibrio karagichevae</name>
    <dbReference type="NCBI Taxonomy" id="3239305"/>
    <lineage>
        <taxon>Bacteria</taxon>
        <taxon>Pseudomonadati</taxon>
        <taxon>Thermodesulfobacteriota</taxon>
        <taxon>Desulfovibrionia</taxon>
        <taxon>Desulfovibrionales</taxon>
        <taxon>Desulfovibrionaceae</taxon>
    </lineage>
</organism>
<proteinExistence type="predicted"/>
<feature type="transmembrane region" description="Helical" evidence="6">
    <location>
        <begin position="74"/>
        <end position="92"/>
    </location>
</feature>
<keyword evidence="4 6" id="KW-1133">Transmembrane helix</keyword>
<protein>
    <submittedName>
        <fullName evidence="7">Cytochrome C oxidase subunit IV family protein</fullName>
    </submittedName>
</protein>
<evidence type="ECO:0000313" key="7">
    <source>
        <dbReference type="EMBL" id="MEZ7196785.1"/>
    </source>
</evidence>
<name>A0ABV4K281_9BACT</name>
<dbReference type="InterPro" id="IPR011743">
    <property type="entry name" value="Caa3_sub_IV"/>
</dbReference>
<keyword evidence="5 6" id="KW-0472">Membrane</keyword>
<evidence type="ECO:0000256" key="4">
    <source>
        <dbReference type="ARBA" id="ARBA00022989"/>
    </source>
</evidence>